<feature type="compositionally biased region" description="Basic residues" evidence="1">
    <location>
        <begin position="435"/>
        <end position="444"/>
    </location>
</feature>
<evidence type="ECO:0000313" key="3">
    <source>
        <dbReference type="EMBL" id="PPQ69631.1"/>
    </source>
</evidence>
<proteinExistence type="predicted"/>
<evidence type="ECO:0000256" key="1">
    <source>
        <dbReference type="SAM" id="MobiDB-lite"/>
    </source>
</evidence>
<dbReference type="GO" id="GO:0006915">
    <property type="term" value="P:apoptotic process"/>
    <property type="evidence" value="ECO:0007669"/>
    <property type="project" value="InterPro"/>
</dbReference>
<sequence length="494" mass="56335">MSLDIDSPRPSSDSYRHLSEIDSLFTPENDVYEPDENDLSEAELRELYDREEIDRFLNLFSTFVTEVQAPTTPLSSDEAWNSNLAALSDDQEDSTPPPPHSSVDREWGPLPSAPGDKFSTSQAAKYTSLSEEIACNYLLPALPYPRTRVPSFTIGRLRVTLQRLYLAVMHVHKPFFEGLMKLATWESHETSLFYCIIFWTLWWNNLLVSALIIRAAISLLRRRLFPYPTLEDLRRHREDVSLASDFGQQVSDRLSASSFGITETYRLFKLIGQTQRNILKGKAKEKFRKTNGSSSDVQADISSQQGTTILDDPEDSEETKDLKRIGLQLLNDIADLHERIRNIVIWRRPEVSWRYVLILSVMFLVTLLPAQYAIKLVFFSLGFTFWHVTPVLAALPPSAWDRIPLPFSDAPTDAEYAMELISRRVAAGLQVEPRKSHKKSKKKRPSDSVDSLDSSTSGKSESSDYSVDWKKWGDRLALGKSVVRDFKRLKPNNP</sequence>
<dbReference type="AlphaFoldDB" id="A0A409VTM8"/>
<dbReference type="PANTHER" id="PTHR37402:SF1">
    <property type="entry name" value="GRAM DOMAIN-CONTAINING PROTEIN 4"/>
    <property type="match status" value="1"/>
</dbReference>
<evidence type="ECO:0000313" key="4">
    <source>
        <dbReference type="Proteomes" id="UP000284706"/>
    </source>
</evidence>
<keyword evidence="2" id="KW-1133">Transmembrane helix</keyword>
<dbReference type="Proteomes" id="UP000284706">
    <property type="component" value="Unassembled WGS sequence"/>
</dbReference>
<dbReference type="InParanoid" id="A0A409VTM8"/>
<dbReference type="InterPro" id="IPR037847">
    <property type="entry name" value="GRAMDC4"/>
</dbReference>
<organism evidence="3 4">
    <name type="scientific">Gymnopilus dilepis</name>
    <dbReference type="NCBI Taxonomy" id="231916"/>
    <lineage>
        <taxon>Eukaryota</taxon>
        <taxon>Fungi</taxon>
        <taxon>Dikarya</taxon>
        <taxon>Basidiomycota</taxon>
        <taxon>Agaricomycotina</taxon>
        <taxon>Agaricomycetes</taxon>
        <taxon>Agaricomycetidae</taxon>
        <taxon>Agaricales</taxon>
        <taxon>Agaricineae</taxon>
        <taxon>Hymenogastraceae</taxon>
        <taxon>Gymnopilus</taxon>
    </lineage>
</organism>
<feature type="region of interest" description="Disordered" evidence="1">
    <location>
        <begin position="88"/>
        <end position="116"/>
    </location>
</feature>
<dbReference type="STRING" id="231916.A0A409VTM8"/>
<name>A0A409VTM8_9AGAR</name>
<evidence type="ECO:0000256" key="2">
    <source>
        <dbReference type="SAM" id="Phobius"/>
    </source>
</evidence>
<evidence type="ECO:0008006" key="5">
    <source>
        <dbReference type="Google" id="ProtNLM"/>
    </source>
</evidence>
<feature type="non-terminal residue" evidence="3">
    <location>
        <position position="494"/>
    </location>
</feature>
<accession>A0A409VTM8</accession>
<feature type="transmembrane region" description="Helical" evidence="2">
    <location>
        <begin position="191"/>
        <end position="213"/>
    </location>
</feature>
<dbReference type="PANTHER" id="PTHR37402">
    <property type="entry name" value="GRAM DOMAIN-CONTAINING PROTEIN 4"/>
    <property type="match status" value="1"/>
</dbReference>
<protein>
    <recommendedName>
        <fullName evidence="5">Peroxin domain-containing protein</fullName>
    </recommendedName>
</protein>
<dbReference type="OrthoDB" id="1708389at2759"/>
<feature type="compositionally biased region" description="Low complexity" evidence="1">
    <location>
        <begin position="448"/>
        <end position="466"/>
    </location>
</feature>
<keyword evidence="2" id="KW-0812">Transmembrane</keyword>
<comment type="caution">
    <text evidence="3">The sequence shown here is derived from an EMBL/GenBank/DDBJ whole genome shotgun (WGS) entry which is preliminary data.</text>
</comment>
<keyword evidence="2" id="KW-0472">Membrane</keyword>
<feature type="transmembrane region" description="Helical" evidence="2">
    <location>
        <begin position="351"/>
        <end position="370"/>
    </location>
</feature>
<gene>
    <name evidence="3" type="ORF">CVT26_001507</name>
</gene>
<reference evidence="3 4" key="1">
    <citation type="journal article" date="2018" name="Evol. Lett.">
        <title>Horizontal gene cluster transfer increased hallucinogenic mushroom diversity.</title>
        <authorList>
            <person name="Reynolds H.T."/>
            <person name="Vijayakumar V."/>
            <person name="Gluck-Thaler E."/>
            <person name="Korotkin H.B."/>
            <person name="Matheny P.B."/>
            <person name="Slot J.C."/>
        </authorList>
    </citation>
    <scope>NUCLEOTIDE SEQUENCE [LARGE SCALE GENOMIC DNA]</scope>
    <source>
        <strain evidence="3 4">SRW20</strain>
    </source>
</reference>
<keyword evidence="4" id="KW-1185">Reference proteome</keyword>
<dbReference type="EMBL" id="NHYE01005567">
    <property type="protein sequence ID" value="PPQ69631.1"/>
    <property type="molecule type" value="Genomic_DNA"/>
</dbReference>
<feature type="region of interest" description="Disordered" evidence="1">
    <location>
        <begin position="1"/>
        <end position="20"/>
    </location>
</feature>
<feature type="region of interest" description="Disordered" evidence="1">
    <location>
        <begin position="430"/>
        <end position="466"/>
    </location>
</feature>